<feature type="compositionally biased region" description="Basic residues" evidence="1">
    <location>
        <begin position="1"/>
        <end position="10"/>
    </location>
</feature>
<keyword evidence="3" id="KW-1185">Reference proteome</keyword>
<dbReference type="EMBL" id="JACMSC010000018">
    <property type="protein sequence ID" value="KAG6475178.1"/>
    <property type="molecule type" value="Genomic_DNA"/>
</dbReference>
<protein>
    <submittedName>
        <fullName evidence="2">Uncharacterized protein</fullName>
    </submittedName>
</protein>
<reference evidence="2 3" key="1">
    <citation type="submission" date="2020-08" db="EMBL/GenBank/DDBJ databases">
        <title>Plant Genome Project.</title>
        <authorList>
            <person name="Zhang R.-G."/>
        </authorList>
    </citation>
    <scope>NUCLEOTIDE SEQUENCE [LARGE SCALE GENOMIC DNA]</scope>
    <source>
        <tissue evidence="2">Rhizome</tissue>
    </source>
</reference>
<feature type="compositionally biased region" description="Basic and acidic residues" evidence="1">
    <location>
        <begin position="11"/>
        <end position="32"/>
    </location>
</feature>
<dbReference type="AlphaFoldDB" id="A0A8J5EXI1"/>
<evidence type="ECO:0000313" key="3">
    <source>
        <dbReference type="Proteomes" id="UP000734854"/>
    </source>
</evidence>
<gene>
    <name evidence="2" type="ORF">ZIOFF_064396</name>
</gene>
<dbReference type="InterPro" id="IPR034577">
    <property type="entry name" value="NIMIN-2"/>
</dbReference>
<evidence type="ECO:0000256" key="1">
    <source>
        <dbReference type="SAM" id="MobiDB-lite"/>
    </source>
</evidence>
<organism evidence="2 3">
    <name type="scientific">Zingiber officinale</name>
    <name type="common">Ginger</name>
    <name type="synonym">Amomum zingiber</name>
    <dbReference type="NCBI Taxonomy" id="94328"/>
    <lineage>
        <taxon>Eukaryota</taxon>
        <taxon>Viridiplantae</taxon>
        <taxon>Streptophyta</taxon>
        <taxon>Embryophyta</taxon>
        <taxon>Tracheophyta</taxon>
        <taxon>Spermatophyta</taxon>
        <taxon>Magnoliopsida</taxon>
        <taxon>Liliopsida</taxon>
        <taxon>Zingiberales</taxon>
        <taxon>Zingiberaceae</taxon>
        <taxon>Zingiber</taxon>
    </lineage>
</organism>
<dbReference type="Proteomes" id="UP000734854">
    <property type="component" value="Unassembled WGS sequence"/>
</dbReference>
<feature type="compositionally biased region" description="Basic and acidic residues" evidence="1">
    <location>
        <begin position="87"/>
        <end position="96"/>
    </location>
</feature>
<dbReference type="GO" id="GO:0010112">
    <property type="term" value="P:regulation of systemic acquired resistance"/>
    <property type="evidence" value="ECO:0007669"/>
    <property type="project" value="InterPro"/>
</dbReference>
<proteinExistence type="predicted"/>
<sequence>MESPKRKRRGGGGDDDRRLPSSKLRPAEDHPQANDADVEEFFSILCRMRDATRSIAAARKAMAPAPPRWTPAFALEDFVRPDAAMVEADRGASAEREVEEDHDLPPPCLDLNADPEPEVLAPENPCGEATSRCSRAPA</sequence>
<accession>A0A8J5EXI1</accession>
<comment type="caution">
    <text evidence="2">The sequence shown here is derived from an EMBL/GenBank/DDBJ whole genome shotgun (WGS) entry which is preliminary data.</text>
</comment>
<name>A0A8J5EXI1_ZINOF</name>
<feature type="region of interest" description="Disordered" evidence="1">
    <location>
        <begin position="86"/>
        <end position="138"/>
    </location>
</feature>
<feature type="region of interest" description="Disordered" evidence="1">
    <location>
        <begin position="1"/>
        <end position="36"/>
    </location>
</feature>
<dbReference type="PANTHER" id="PTHR35735">
    <property type="entry name" value="PROTEIN NIM1-INTERACTING 2"/>
    <property type="match status" value="1"/>
</dbReference>
<evidence type="ECO:0000313" key="2">
    <source>
        <dbReference type="EMBL" id="KAG6475178.1"/>
    </source>
</evidence>
<dbReference type="PANTHER" id="PTHR35735:SF8">
    <property type="entry name" value="PROTEIN NIM1-INTERACTING 2"/>
    <property type="match status" value="1"/>
</dbReference>